<dbReference type="InterPro" id="IPR011814">
    <property type="entry name" value="BioC"/>
</dbReference>
<keyword evidence="4 8" id="KW-0489">Methyltransferase</keyword>
<dbReference type="HAMAP" id="MF_00835">
    <property type="entry name" value="BioC"/>
    <property type="match status" value="1"/>
</dbReference>
<dbReference type="EC" id="2.1.1.197" evidence="3 8"/>
<comment type="pathway">
    <text evidence="2 8">Cofactor biosynthesis; biotin biosynthesis.</text>
</comment>
<comment type="function">
    <text evidence="8">Converts the free carboxyl group of a malonyl-thioester to its methyl ester by transfer of a methyl group from S-adenosyl-L-methionine (SAM). It allows to synthesize pimeloyl-ACP via the fatty acid synthetic pathway.</text>
</comment>
<dbReference type="PANTHER" id="PTHR43861:SF1">
    <property type="entry name" value="TRANS-ACONITATE 2-METHYLTRANSFERASE"/>
    <property type="match status" value="1"/>
</dbReference>
<evidence type="ECO:0000256" key="1">
    <source>
        <dbReference type="ARBA" id="ARBA00000852"/>
    </source>
</evidence>
<proteinExistence type="inferred from homology"/>
<dbReference type="EMBL" id="FNYH01000001">
    <property type="protein sequence ID" value="SEI40926.1"/>
    <property type="molecule type" value="Genomic_DNA"/>
</dbReference>
<dbReference type="Proteomes" id="UP000242999">
    <property type="component" value="Unassembled WGS sequence"/>
</dbReference>
<dbReference type="AlphaFoldDB" id="A0A1H6QGC3"/>
<evidence type="ECO:0000256" key="8">
    <source>
        <dbReference type="HAMAP-Rule" id="MF_00835"/>
    </source>
</evidence>
<dbReference type="Gene3D" id="3.40.50.150">
    <property type="entry name" value="Vaccinia Virus protein VP39"/>
    <property type="match status" value="1"/>
</dbReference>
<gene>
    <name evidence="8" type="primary">bioC</name>
    <name evidence="10" type="ORF">SAMN05421831_101346</name>
</gene>
<dbReference type="GO" id="GO:0032259">
    <property type="term" value="P:methylation"/>
    <property type="evidence" value="ECO:0007669"/>
    <property type="project" value="UniProtKB-KW"/>
</dbReference>
<dbReference type="GO" id="GO:0102130">
    <property type="term" value="F:malonyl-CoA methyltransferase activity"/>
    <property type="evidence" value="ECO:0007669"/>
    <property type="project" value="UniProtKB-EC"/>
</dbReference>
<evidence type="ECO:0000256" key="3">
    <source>
        <dbReference type="ARBA" id="ARBA00012327"/>
    </source>
</evidence>
<organism evidence="10 11">
    <name type="scientific">Allopseudospirillum japonicum</name>
    <dbReference type="NCBI Taxonomy" id="64971"/>
    <lineage>
        <taxon>Bacteria</taxon>
        <taxon>Pseudomonadati</taxon>
        <taxon>Pseudomonadota</taxon>
        <taxon>Gammaproteobacteria</taxon>
        <taxon>Oceanospirillales</taxon>
        <taxon>Oceanospirillaceae</taxon>
        <taxon>Allopseudospirillum</taxon>
    </lineage>
</organism>
<protein>
    <recommendedName>
        <fullName evidence="3 8">Malonyl-[acyl-carrier protein] O-methyltransferase</fullName>
        <shortName evidence="8">Malonyl-ACP O-methyltransferase</shortName>
        <ecNumber evidence="3 8">2.1.1.197</ecNumber>
    </recommendedName>
    <alternativeName>
        <fullName evidence="8">Biotin synthesis protein BioC</fullName>
    </alternativeName>
</protein>
<dbReference type="NCBIfam" id="TIGR02072">
    <property type="entry name" value="BioC"/>
    <property type="match status" value="1"/>
</dbReference>
<dbReference type="GO" id="GO:0010340">
    <property type="term" value="F:carboxyl-O-methyltransferase activity"/>
    <property type="evidence" value="ECO:0007669"/>
    <property type="project" value="UniProtKB-UniRule"/>
</dbReference>
<evidence type="ECO:0000256" key="5">
    <source>
        <dbReference type="ARBA" id="ARBA00022679"/>
    </source>
</evidence>
<dbReference type="Pfam" id="PF08241">
    <property type="entry name" value="Methyltransf_11"/>
    <property type="match status" value="1"/>
</dbReference>
<dbReference type="STRING" id="64971.SAMN05421831_101346"/>
<keyword evidence="5 8" id="KW-0808">Transferase</keyword>
<dbReference type="SUPFAM" id="SSF53335">
    <property type="entry name" value="S-adenosyl-L-methionine-dependent methyltransferases"/>
    <property type="match status" value="1"/>
</dbReference>
<dbReference type="InterPro" id="IPR029063">
    <property type="entry name" value="SAM-dependent_MTases_sf"/>
</dbReference>
<reference evidence="11" key="1">
    <citation type="submission" date="2016-10" db="EMBL/GenBank/DDBJ databases">
        <authorList>
            <person name="Varghese N."/>
            <person name="Submissions S."/>
        </authorList>
    </citation>
    <scope>NUCLEOTIDE SEQUENCE [LARGE SCALE GENOMIC DNA]</scope>
    <source>
        <strain evidence="11">DSM 7165</strain>
    </source>
</reference>
<dbReference type="RefSeq" id="WP_177166742.1">
    <property type="nucleotide sequence ID" value="NZ_FNYH01000001.1"/>
</dbReference>
<evidence type="ECO:0000256" key="6">
    <source>
        <dbReference type="ARBA" id="ARBA00022691"/>
    </source>
</evidence>
<evidence type="ECO:0000256" key="4">
    <source>
        <dbReference type="ARBA" id="ARBA00022603"/>
    </source>
</evidence>
<evidence type="ECO:0000259" key="9">
    <source>
        <dbReference type="Pfam" id="PF08241"/>
    </source>
</evidence>
<dbReference type="GO" id="GO:0008757">
    <property type="term" value="F:S-adenosylmethionine-dependent methyltransferase activity"/>
    <property type="evidence" value="ECO:0007669"/>
    <property type="project" value="InterPro"/>
</dbReference>
<keyword evidence="6 8" id="KW-0949">S-adenosyl-L-methionine</keyword>
<feature type="domain" description="Methyltransferase type 11" evidence="9">
    <location>
        <begin position="49"/>
        <end position="135"/>
    </location>
</feature>
<sequence>MSICKAQVKHNFAKAAADYQQYAGLQAYTGAQLHRNLPSVSHLAQGVVLDLGCGPGHQAKALAMLYPQYPCIGMDVAPAMLEYARRHEAAENLCWLAADAEHLPFAKEVLTLIYSNLMLQWCEDLQASLQGLQQASCQGASLHFSTLVTGTCPQISQVWQACQRVPQVRQFLTRKQVQTQTQQAGWHIQACQQEEVILHFETFTEVLASLRKVGAHTPQQPTKHKGLQGRGHWQALQAEYEKYRGAQGLPLSYQVLYIHAVKT</sequence>
<comment type="catalytic activity">
    <reaction evidence="1 8">
        <text>malonyl-[ACP] + S-adenosyl-L-methionine = malonyl-[ACP] methyl ester + S-adenosyl-L-homocysteine</text>
        <dbReference type="Rhea" id="RHEA:17105"/>
        <dbReference type="Rhea" id="RHEA-COMP:9623"/>
        <dbReference type="Rhea" id="RHEA-COMP:9954"/>
        <dbReference type="ChEBI" id="CHEBI:57856"/>
        <dbReference type="ChEBI" id="CHEBI:59789"/>
        <dbReference type="ChEBI" id="CHEBI:78449"/>
        <dbReference type="ChEBI" id="CHEBI:78845"/>
        <dbReference type="EC" id="2.1.1.197"/>
    </reaction>
</comment>
<name>A0A1H6QGC3_9GAMM</name>
<evidence type="ECO:0000256" key="7">
    <source>
        <dbReference type="ARBA" id="ARBA00022756"/>
    </source>
</evidence>
<evidence type="ECO:0000313" key="10">
    <source>
        <dbReference type="EMBL" id="SEI40926.1"/>
    </source>
</evidence>
<evidence type="ECO:0000313" key="11">
    <source>
        <dbReference type="Proteomes" id="UP000242999"/>
    </source>
</evidence>
<evidence type="ECO:0000256" key="2">
    <source>
        <dbReference type="ARBA" id="ARBA00004746"/>
    </source>
</evidence>
<comment type="similarity">
    <text evidence="8">Belongs to the methyltransferase superfamily.</text>
</comment>
<dbReference type="UniPathway" id="UPA00078"/>
<dbReference type="CDD" id="cd02440">
    <property type="entry name" value="AdoMet_MTases"/>
    <property type="match status" value="1"/>
</dbReference>
<dbReference type="GO" id="GO:0009102">
    <property type="term" value="P:biotin biosynthetic process"/>
    <property type="evidence" value="ECO:0007669"/>
    <property type="project" value="UniProtKB-UniRule"/>
</dbReference>
<keyword evidence="11" id="KW-1185">Reference proteome</keyword>
<dbReference type="PANTHER" id="PTHR43861">
    <property type="entry name" value="TRANS-ACONITATE 2-METHYLTRANSFERASE-RELATED"/>
    <property type="match status" value="1"/>
</dbReference>
<dbReference type="InterPro" id="IPR013216">
    <property type="entry name" value="Methyltransf_11"/>
</dbReference>
<keyword evidence="7 8" id="KW-0093">Biotin biosynthesis</keyword>
<accession>A0A1H6QGC3</accession>